<gene>
    <name evidence="7" type="primary">LOC115526447</name>
</gene>
<dbReference type="Pfam" id="PF04103">
    <property type="entry name" value="CD20"/>
    <property type="match status" value="1"/>
</dbReference>
<dbReference type="AlphaFoldDB" id="A0A667HYQ9"/>
<accession>A0A667HYQ9</accession>
<evidence type="ECO:0000256" key="1">
    <source>
        <dbReference type="ARBA" id="ARBA00004141"/>
    </source>
</evidence>
<evidence type="ECO:0000313" key="8">
    <source>
        <dbReference type="Proteomes" id="UP000472241"/>
    </source>
</evidence>
<feature type="transmembrane region" description="Helical" evidence="6">
    <location>
        <begin position="71"/>
        <end position="95"/>
    </location>
</feature>
<feature type="transmembrane region" description="Helical" evidence="6">
    <location>
        <begin position="133"/>
        <end position="158"/>
    </location>
</feature>
<dbReference type="GO" id="GO:0007166">
    <property type="term" value="P:cell surface receptor signaling pathway"/>
    <property type="evidence" value="ECO:0007669"/>
    <property type="project" value="TreeGrafter"/>
</dbReference>
<name>A0A667HYQ9_LYNCA</name>
<evidence type="ECO:0000256" key="2">
    <source>
        <dbReference type="ARBA" id="ARBA00009565"/>
    </source>
</evidence>
<feature type="transmembrane region" description="Helical" evidence="6">
    <location>
        <begin position="178"/>
        <end position="196"/>
    </location>
</feature>
<keyword evidence="8" id="KW-1185">Reference proteome</keyword>
<feature type="transmembrane region" description="Helical" evidence="6">
    <location>
        <begin position="101"/>
        <end position="121"/>
    </location>
</feature>
<dbReference type="InterPro" id="IPR007237">
    <property type="entry name" value="CD20-like"/>
</dbReference>
<reference evidence="7" key="1">
    <citation type="submission" date="2025-08" db="UniProtKB">
        <authorList>
            <consortium name="Ensembl"/>
        </authorList>
    </citation>
    <scope>IDENTIFICATION</scope>
</reference>
<dbReference type="Proteomes" id="UP000472241">
    <property type="component" value="Unplaced"/>
</dbReference>
<dbReference type="GO" id="GO:0005886">
    <property type="term" value="C:plasma membrane"/>
    <property type="evidence" value="ECO:0007669"/>
    <property type="project" value="TreeGrafter"/>
</dbReference>
<keyword evidence="3 6" id="KW-0812">Transmembrane</keyword>
<keyword evidence="5 6" id="KW-0472">Membrane</keyword>
<comment type="subcellular location">
    <subcellularLocation>
        <location evidence="1">Membrane</location>
        <topology evidence="1">Multi-pass membrane protein</topology>
    </subcellularLocation>
</comment>
<reference evidence="7" key="2">
    <citation type="submission" date="2025-09" db="UniProtKB">
        <authorList>
            <consortium name="Ensembl"/>
        </authorList>
    </citation>
    <scope>IDENTIFICATION</scope>
</reference>
<evidence type="ECO:0000256" key="4">
    <source>
        <dbReference type="ARBA" id="ARBA00022989"/>
    </source>
</evidence>
<comment type="similarity">
    <text evidence="2">Belongs to the MS4A family.</text>
</comment>
<protein>
    <submittedName>
        <fullName evidence="7">Membrane-spanning 4-domains subfamily A member 8-like</fullName>
    </submittedName>
</protein>
<evidence type="ECO:0000313" key="7">
    <source>
        <dbReference type="Ensembl" id="ENSLCNP00005025299.1"/>
    </source>
</evidence>
<dbReference type="PANTHER" id="PTHR23320:SF155">
    <property type="entry name" value="MEMBRANE-SPANNING 4-DOMAINS SUBFAMILY A MEMBER 8"/>
    <property type="match status" value="1"/>
</dbReference>
<dbReference type="PANTHER" id="PTHR23320">
    <property type="entry name" value="MEMBRANE-SPANNING 4-DOMAINS SUBFAMILY A MS4A -RELATED"/>
    <property type="match status" value="1"/>
</dbReference>
<organism evidence="7 8">
    <name type="scientific">Lynx canadensis</name>
    <name type="common">Canada lynx</name>
    <name type="synonym">Felis canadensis</name>
    <dbReference type="NCBI Taxonomy" id="61383"/>
    <lineage>
        <taxon>Eukaryota</taxon>
        <taxon>Metazoa</taxon>
        <taxon>Chordata</taxon>
        <taxon>Craniata</taxon>
        <taxon>Vertebrata</taxon>
        <taxon>Euteleostomi</taxon>
        <taxon>Mammalia</taxon>
        <taxon>Eutheria</taxon>
        <taxon>Laurasiatheria</taxon>
        <taxon>Carnivora</taxon>
        <taxon>Feliformia</taxon>
        <taxon>Felidae</taxon>
        <taxon>Felinae</taxon>
        <taxon>Lynx</taxon>
    </lineage>
</organism>
<evidence type="ECO:0000256" key="3">
    <source>
        <dbReference type="ARBA" id="ARBA00022692"/>
    </source>
</evidence>
<dbReference type="Ensembl" id="ENSLCNT00005028264.1">
    <property type="protein sequence ID" value="ENSLCNP00005025299.1"/>
    <property type="gene ID" value="ENSLCNG00005016447.1"/>
</dbReference>
<evidence type="ECO:0000256" key="6">
    <source>
        <dbReference type="SAM" id="Phobius"/>
    </source>
</evidence>
<evidence type="ECO:0000256" key="5">
    <source>
        <dbReference type="ARBA" id="ARBA00023136"/>
    </source>
</evidence>
<sequence length="252" mass="26649">RNPMASAGPMANSMFVVAPPNGYPEIQGGMCQVPPYPSNQPQVHLIPVNPPGLKSSVTEQPAQRALKEGKVLGAIQILIGLVHVGLGSIMATVLSGHYTAISFYGGFPFWGGVWFIISGSLSVSAENQPKSSYLLNGSLGLNIVSAICSVVGMTLFIMDMSLPPIYARPDSYPYYDTWGVTPGVAISGVLLIFCLLEFGIACASSHLGCQLVCCQHNVGVVLPNVYMANPVVVPEPVNLPPTYSNDAQADKQ</sequence>
<keyword evidence="4 6" id="KW-1133">Transmembrane helix</keyword>
<dbReference type="InterPro" id="IPR030417">
    <property type="entry name" value="MS4A"/>
</dbReference>
<proteinExistence type="inferred from homology"/>